<evidence type="ECO:0000259" key="1">
    <source>
        <dbReference type="PROSITE" id="PS51186"/>
    </source>
</evidence>
<keyword evidence="2" id="KW-0808">Transferase</keyword>
<dbReference type="EMBL" id="FOWR01000017">
    <property type="protein sequence ID" value="SFP54657.1"/>
    <property type="molecule type" value="Genomic_DNA"/>
</dbReference>
<dbReference type="InterPro" id="IPR000182">
    <property type="entry name" value="GNAT_dom"/>
</dbReference>
<dbReference type="Pfam" id="PF13302">
    <property type="entry name" value="Acetyltransf_3"/>
    <property type="match status" value="1"/>
</dbReference>
<sequence length="187" mass="20884">MQANLEFQTDRLLLRALKRVDVQPLQRAISSSADSISPWLDWCSEGFDELDAEAWINRSRQGWLTGSSYELAVFEQSSGDLVGCVYVSSIDSVANLANLGYWIATEYQGRAYALEATEAIASLAFSHLLLTRLELVMDPANTASIRIAEKLQATYECRARNRYMYNGEAKEGLVYSLVPSDLGFITH</sequence>
<dbReference type="Gene3D" id="3.40.630.30">
    <property type="match status" value="1"/>
</dbReference>
<dbReference type="AlphaFoldDB" id="A0A1I5R8I8"/>
<protein>
    <submittedName>
        <fullName evidence="2">Protein N-acetyltransferase, RimJ/RimL family</fullName>
    </submittedName>
</protein>
<dbReference type="PANTHER" id="PTHR43441:SF10">
    <property type="entry name" value="ACETYLTRANSFERASE"/>
    <property type="match status" value="1"/>
</dbReference>
<dbReference type="InterPro" id="IPR016181">
    <property type="entry name" value="Acyl_CoA_acyltransferase"/>
</dbReference>
<dbReference type="PANTHER" id="PTHR43441">
    <property type="entry name" value="RIBOSOMAL-PROTEIN-SERINE ACETYLTRANSFERASE"/>
    <property type="match status" value="1"/>
</dbReference>
<name>A0A1I5R8I8_9GAMM</name>
<reference evidence="2 3" key="1">
    <citation type="submission" date="2016-10" db="EMBL/GenBank/DDBJ databases">
        <authorList>
            <person name="de Groot N.N."/>
        </authorList>
    </citation>
    <scope>NUCLEOTIDE SEQUENCE [LARGE SCALE GENOMIC DNA]</scope>
    <source>
        <strain evidence="2 3">DSM 15893</strain>
    </source>
</reference>
<dbReference type="Proteomes" id="UP000182692">
    <property type="component" value="Unassembled WGS sequence"/>
</dbReference>
<dbReference type="GO" id="GO:0008999">
    <property type="term" value="F:protein-N-terminal-alanine acetyltransferase activity"/>
    <property type="evidence" value="ECO:0007669"/>
    <property type="project" value="TreeGrafter"/>
</dbReference>
<feature type="domain" description="N-acetyltransferase" evidence="1">
    <location>
        <begin position="20"/>
        <end position="187"/>
    </location>
</feature>
<evidence type="ECO:0000313" key="3">
    <source>
        <dbReference type="Proteomes" id="UP000182692"/>
    </source>
</evidence>
<dbReference type="OrthoDB" id="5292292at2"/>
<evidence type="ECO:0000313" key="2">
    <source>
        <dbReference type="EMBL" id="SFP54657.1"/>
    </source>
</evidence>
<dbReference type="GO" id="GO:0005737">
    <property type="term" value="C:cytoplasm"/>
    <property type="evidence" value="ECO:0007669"/>
    <property type="project" value="TreeGrafter"/>
</dbReference>
<proteinExistence type="predicted"/>
<dbReference type="SUPFAM" id="SSF55729">
    <property type="entry name" value="Acyl-CoA N-acyltransferases (Nat)"/>
    <property type="match status" value="1"/>
</dbReference>
<dbReference type="GO" id="GO:1990189">
    <property type="term" value="F:protein N-terminal-serine acetyltransferase activity"/>
    <property type="evidence" value="ECO:0007669"/>
    <property type="project" value="TreeGrafter"/>
</dbReference>
<accession>A0A1I5R8I8</accession>
<organism evidence="2 3">
    <name type="scientific">Enterovibrio norvegicus DSM 15893</name>
    <dbReference type="NCBI Taxonomy" id="1121869"/>
    <lineage>
        <taxon>Bacteria</taxon>
        <taxon>Pseudomonadati</taxon>
        <taxon>Pseudomonadota</taxon>
        <taxon>Gammaproteobacteria</taxon>
        <taxon>Vibrionales</taxon>
        <taxon>Vibrionaceae</taxon>
        <taxon>Enterovibrio</taxon>
    </lineage>
</organism>
<gene>
    <name evidence="2" type="ORF">SAMN03084138_02467</name>
</gene>
<dbReference type="PROSITE" id="PS51186">
    <property type="entry name" value="GNAT"/>
    <property type="match status" value="1"/>
</dbReference>
<dbReference type="STRING" id="1121869.SAMN03084138_02467"/>
<dbReference type="InterPro" id="IPR051908">
    <property type="entry name" value="Ribosomal_N-acetyltransferase"/>
</dbReference>